<organism evidence="5 6">
    <name type="scientific">Phakopsora pachyrhizi</name>
    <name type="common">Asian soybean rust disease fungus</name>
    <dbReference type="NCBI Taxonomy" id="170000"/>
    <lineage>
        <taxon>Eukaryota</taxon>
        <taxon>Fungi</taxon>
        <taxon>Dikarya</taxon>
        <taxon>Basidiomycota</taxon>
        <taxon>Pucciniomycotina</taxon>
        <taxon>Pucciniomycetes</taxon>
        <taxon>Pucciniales</taxon>
        <taxon>Phakopsoraceae</taxon>
        <taxon>Phakopsora</taxon>
    </lineage>
</organism>
<dbReference type="NCBIfam" id="NF004127">
    <property type="entry name" value="PRK05617.1"/>
    <property type="match status" value="1"/>
</dbReference>
<dbReference type="AlphaFoldDB" id="A0AAV0BGT5"/>
<proteinExistence type="predicted"/>
<evidence type="ECO:0000256" key="1">
    <source>
        <dbReference type="ARBA" id="ARBA00001709"/>
    </source>
</evidence>
<dbReference type="GO" id="GO:0006574">
    <property type="term" value="P:L-valine catabolic process"/>
    <property type="evidence" value="ECO:0007669"/>
    <property type="project" value="TreeGrafter"/>
</dbReference>
<dbReference type="EMBL" id="CALTRL010005729">
    <property type="protein sequence ID" value="CAH7685555.1"/>
    <property type="molecule type" value="Genomic_DNA"/>
</dbReference>
<dbReference type="Pfam" id="PF16113">
    <property type="entry name" value="ECH_2"/>
    <property type="match status" value="1"/>
</dbReference>
<evidence type="ECO:0000313" key="5">
    <source>
        <dbReference type="EMBL" id="CAH7685555.1"/>
    </source>
</evidence>
<dbReference type="Gene3D" id="3.90.226.10">
    <property type="entry name" value="2-enoyl-CoA Hydratase, Chain A, domain 1"/>
    <property type="match status" value="1"/>
</dbReference>
<dbReference type="SUPFAM" id="SSF52096">
    <property type="entry name" value="ClpP/crotonase"/>
    <property type="match status" value="1"/>
</dbReference>
<evidence type="ECO:0000313" key="6">
    <source>
        <dbReference type="Proteomes" id="UP001153365"/>
    </source>
</evidence>
<dbReference type="PANTHER" id="PTHR43176:SF3">
    <property type="entry name" value="3-HYDROXYISOBUTYRYL-COA HYDROLASE, MITOCHONDRIAL"/>
    <property type="match status" value="1"/>
</dbReference>
<dbReference type="CDD" id="cd06558">
    <property type="entry name" value="crotonase-like"/>
    <property type="match status" value="1"/>
</dbReference>
<protein>
    <recommendedName>
        <fullName evidence="2">3-hydroxyisobutyryl-CoA hydrolase</fullName>
        <ecNumber evidence="2">3.1.2.4</ecNumber>
    </recommendedName>
</protein>
<name>A0AAV0BGT5_PHAPC</name>
<dbReference type="InterPro" id="IPR045004">
    <property type="entry name" value="ECH_dom"/>
</dbReference>
<reference evidence="5" key="1">
    <citation type="submission" date="2022-06" db="EMBL/GenBank/DDBJ databases">
        <authorList>
            <consortium name="SYNGENTA / RWTH Aachen University"/>
        </authorList>
    </citation>
    <scope>NUCLEOTIDE SEQUENCE</scope>
</reference>
<evidence type="ECO:0000259" key="4">
    <source>
        <dbReference type="Pfam" id="PF16113"/>
    </source>
</evidence>
<keyword evidence="6" id="KW-1185">Reference proteome</keyword>
<dbReference type="GO" id="GO:0005739">
    <property type="term" value="C:mitochondrion"/>
    <property type="evidence" value="ECO:0007669"/>
    <property type="project" value="TreeGrafter"/>
</dbReference>
<dbReference type="GO" id="GO:0003860">
    <property type="term" value="F:3-hydroxyisobutyryl-CoA hydrolase activity"/>
    <property type="evidence" value="ECO:0007669"/>
    <property type="project" value="UniProtKB-EC"/>
</dbReference>
<gene>
    <name evidence="5" type="ORF">PPACK8108_LOCUS20100</name>
</gene>
<dbReference type="InterPro" id="IPR032259">
    <property type="entry name" value="HIBYL-CoA-H"/>
</dbReference>
<dbReference type="PANTHER" id="PTHR43176">
    <property type="entry name" value="3-HYDROXYISOBUTYRYL-COA HYDROLASE-RELATED"/>
    <property type="match status" value="1"/>
</dbReference>
<dbReference type="EC" id="3.1.2.4" evidence="2"/>
<evidence type="ECO:0000256" key="2">
    <source>
        <dbReference type="ARBA" id="ARBA00011915"/>
    </source>
</evidence>
<comment type="caution">
    <text evidence="5">The sequence shown here is derived from an EMBL/GenBank/DDBJ whole genome shotgun (WGS) entry which is preliminary data.</text>
</comment>
<dbReference type="InterPro" id="IPR029045">
    <property type="entry name" value="ClpP/crotonase-like_dom_sf"/>
</dbReference>
<accession>A0AAV0BGT5</accession>
<feature type="domain" description="Enoyl-CoA hydratase/isomerase" evidence="4">
    <location>
        <begin position="61"/>
        <end position="436"/>
    </location>
</feature>
<sequence length="561" mass="63219">MTNLMTKTQNRISSISNHLKIIQQGKTISFDSHQRLGYRSTGSNPDPDDVLVLVKTESNLRSLTLNRPKSLNALNREMIELLTSNLLKWESSEGARLIIIKGIGRAFCSGGDVVSVISGIESEEEKQRQSQSIDFFRTEYRLDSFIAKMSTPVICFLDGITMGGGLGLSMHTPFRIATENTRVAMPETAIGLFPDVGATFFLPRLDGQIGTYLGLTGTSLFGWSAYQAGFATHFVLSEQLPHLEQRLQSLSSSPNLSYQTINSTINEFSPDPSILLDPSNDKLKYELVNRKREAIDYCFGEDEVEKILIRLKKIESGEIFDEFEFQDDGKIDGKNGKGRVEDDLKGWARDVIETLMARSPTSLKVTLMALREGKKFNIDECFLMEMKLAATFCDLKVHSDFLVGVKHLLVEKNKSRPNWKPNTLSQVNLKTLSNTFFSKPSKQQDGSSLSFIDTRVKPYKSYPYPIEIKLPSEDLIRSLVIGDLRGFSGNFGITESDLIKFFKNPNNYTRGDGGNGGICWFDKVGVRQKIDEVLRRKTNIKRVKTDPNHHQQGEEVLEWQH</sequence>
<dbReference type="Proteomes" id="UP001153365">
    <property type="component" value="Unassembled WGS sequence"/>
</dbReference>
<comment type="catalytic activity">
    <reaction evidence="1">
        <text>3-hydroxy-2-methylpropanoyl-CoA + H2O = 3-hydroxy-2-methylpropanoate + CoA + H(+)</text>
        <dbReference type="Rhea" id="RHEA:20888"/>
        <dbReference type="ChEBI" id="CHEBI:11805"/>
        <dbReference type="ChEBI" id="CHEBI:15377"/>
        <dbReference type="ChEBI" id="CHEBI:15378"/>
        <dbReference type="ChEBI" id="CHEBI:57287"/>
        <dbReference type="ChEBI" id="CHEBI:57340"/>
        <dbReference type="EC" id="3.1.2.4"/>
    </reaction>
</comment>
<keyword evidence="3" id="KW-0378">Hydrolase</keyword>
<evidence type="ECO:0000256" key="3">
    <source>
        <dbReference type="ARBA" id="ARBA00022801"/>
    </source>
</evidence>